<evidence type="ECO:0000256" key="1">
    <source>
        <dbReference type="SAM" id="MobiDB-lite"/>
    </source>
</evidence>
<dbReference type="Pfam" id="PF01738">
    <property type="entry name" value="DLH"/>
    <property type="match status" value="2"/>
</dbReference>
<dbReference type="SUPFAM" id="SSF53474">
    <property type="entry name" value="alpha/beta-Hydrolases"/>
    <property type="match status" value="2"/>
</dbReference>
<dbReference type="PANTHER" id="PTHR22946:SF0">
    <property type="entry name" value="DIENELACTONE HYDROLASE DOMAIN-CONTAINING PROTEIN"/>
    <property type="match status" value="1"/>
</dbReference>
<feature type="domain" description="Dienelactone hydrolase" evidence="3">
    <location>
        <begin position="300"/>
        <end position="517"/>
    </location>
</feature>
<dbReference type="AlphaFoldDB" id="A0A1Z5KJL0"/>
<feature type="region of interest" description="Disordered" evidence="1">
    <location>
        <begin position="523"/>
        <end position="562"/>
    </location>
</feature>
<dbReference type="Gene3D" id="3.40.50.1820">
    <property type="entry name" value="alpha/beta hydrolase"/>
    <property type="match status" value="2"/>
</dbReference>
<dbReference type="OrthoDB" id="44060at2759"/>
<gene>
    <name evidence="4" type="ORF">FisN_16Lh113</name>
</gene>
<dbReference type="InterPro" id="IPR002925">
    <property type="entry name" value="Dienelactn_hydro"/>
</dbReference>
<dbReference type="InParanoid" id="A0A1Z5KJL0"/>
<keyword evidence="5" id="KW-1185">Reference proteome</keyword>
<proteinExistence type="predicted"/>
<evidence type="ECO:0000256" key="2">
    <source>
        <dbReference type="SAM" id="SignalP"/>
    </source>
</evidence>
<feature type="chain" id="PRO_5012554833" description="Dienelactone hydrolase domain-containing protein" evidence="2">
    <location>
        <begin position="18"/>
        <end position="581"/>
    </location>
</feature>
<accession>A0A1Z5KJL0</accession>
<evidence type="ECO:0000313" key="5">
    <source>
        <dbReference type="Proteomes" id="UP000198406"/>
    </source>
</evidence>
<protein>
    <recommendedName>
        <fullName evidence="3">Dienelactone hydrolase domain-containing protein</fullName>
    </recommendedName>
</protein>
<dbReference type="EMBL" id="BDSP01000240">
    <property type="protein sequence ID" value="GAX26282.1"/>
    <property type="molecule type" value="Genomic_DNA"/>
</dbReference>
<dbReference type="InterPro" id="IPR050261">
    <property type="entry name" value="FrsA_esterase"/>
</dbReference>
<feature type="compositionally biased region" description="Polar residues" evidence="1">
    <location>
        <begin position="552"/>
        <end position="562"/>
    </location>
</feature>
<feature type="domain" description="Dienelactone hydrolase" evidence="3">
    <location>
        <begin position="50"/>
        <end position="270"/>
    </location>
</feature>
<dbReference type="Proteomes" id="UP000198406">
    <property type="component" value="Unassembled WGS sequence"/>
</dbReference>
<evidence type="ECO:0000313" key="4">
    <source>
        <dbReference type="EMBL" id="GAX26282.1"/>
    </source>
</evidence>
<reference evidence="4 5" key="1">
    <citation type="journal article" date="2015" name="Plant Cell">
        <title>Oil accumulation by the oleaginous diatom Fistulifera solaris as revealed by the genome and transcriptome.</title>
        <authorList>
            <person name="Tanaka T."/>
            <person name="Maeda Y."/>
            <person name="Veluchamy A."/>
            <person name="Tanaka M."/>
            <person name="Abida H."/>
            <person name="Marechal E."/>
            <person name="Bowler C."/>
            <person name="Muto M."/>
            <person name="Sunaga Y."/>
            <person name="Tanaka M."/>
            <person name="Yoshino T."/>
            <person name="Taniguchi T."/>
            <person name="Fukuda Y."/>
            <person name="Nemoto M."/>
            <person name="Matsumoto M."/>
            <person name="Wong P.S."/>
            <person name="Aburatani S."/>
            <person name="Fujibuchi W."/>
        </authorList>
    </citation>
    <scope>NUCLEOTIDE SEQUENCE [LARGE SCALE GENOMIC DNA]</scope>
    <source>
        <strain evidence="4 5">JPCC DA0580</strain>
    </source>
</reference>
<dbReference type="GO" id="GO:0016787">
    <property type="term" value="F:hydrolase activity"/>
    <property type="evidence" value="ECO:0007669"/>
    <property type="project" value="InterPro"/>
</dbReference>
<feature type="signal peptide" evidence="2">
    <location>
        <begin position="1"/>
        <end position="17"/>
    </location>
</feature>
<keyword evidence="2" id="KW-0732">Signal</keyword>
<dbReference type="PANTHER" id="PTHR22946">
    <property type="entry name" value="DIENELACTONE HYDROLASE DOMAIN-CONTAINING PROTEIN-RELATED"/>
    <property type="match status" value="1"/>
</dbReference>
<evidence type="ECO:0000259" key="3">
    <source>
        <dbReference type="Pfam" id="PF01738"/>
    </source>
</evidence>
<dbReference type="InterPro" id="IPR029058">
    <property type="entry name" value="AB_hydrolase_fold"/>
</dbReference>
<comment type="caution">
    <text evidence="4">The sequence shown here is derived from an EMBL/GenBank/DDBJ whole genome shotgun (WGS) entry which is preliminary data.</text>
</comment>
<name>A0A1Z5KJL0_FISSO</name>
<sequence>MKFVASLLFTFIPTIVAQNGPPAEALVERMEYADADGAALVGFLSMPEGASAESPVPAIVIIPDWNNVDDYEKLRATMIAQELGWASFAADIYGAECETGVPDDMRGTLAGTYRNENPDLFLQRIAAAVDQVAAMPEIDSSKIALVGYCFGGSGVLMFAIDDSAINDNVAAVVSFHGGLGPHVFDHRNVSSTMEGGDMIKPEILVLSGGNDDASSDIQTLEMTLDNSTNLWEITRYWGIEHAWTVWGGDAYNEWADIRSWESMVEFLQEVFNETSFEYSPMGVDGVEAVDYTDATDGKALRGYLAQPNASMYVTPSPAVIIIPNWDGVNTYEQERAKLLSELGYVAFAADIYGADLQNDLSQDVRIEQSSLYRANNVSLFVSRMQTAIDLVKSYDFVDSENVAMMGYCFGGTGVVQYAFMGMDGVKVVGAFHGNFEEAFLPAIEGPIVPYTMILSGGNDGQHGNQTLVEMMLNNGTAEWEISRWSGVDHGFTEWESDAYNLNADYRSWSAFLTAMGEKMATPVRAGDAESPVAAPTDEAPTEGVAPAPTEGSAPTQGSGSSYLQSGAISSCLVLLLSMTWM</sequence>
<organism evidence="4 5">
    <name type="scientific">Fistulifera solaris</name>
    <name type="common">Oleaginous diatom</name>
    <dbReference type="NCBI Taxonomy" id="1519565"/>
    <lineage>
        <taxon>Eukaryota</taxon>
        <taxon>Sar</taxon>
        <taxon>Stramenopiles</taxon>
        <taxon>Ochrophyta</taxon>
        <taxon>Bacillariophyta</taxon>
        <taxon>Bacillariophyceae</taxon>
        <taxon>Bacillariophycidae</taxon>
        <taxon>Naviculales</taxon>
        <taxon>Naviculaceae</taxon>
        <taxon>Fistulifera</taxon>
    </lineage>
</organism>